<protein>
    <submittedName>
        <fullName evidence="2">Uncharacterized protein</fullName>
    </submittedName>
</protein>
<evidence type="ECO:0000313" key="2">
    <source>
        <dbReference type="EMBL" id="OMJ25643.1"/>
    </source>
</evidence>
<feature type="compositionally biased region" description="Basic and acidic residues" evidence="1">
    <location>
        <begin position="108"/>
        <end position="131"/>
    </location>
</feature>
<organism evidence="2 3">
    <name type="scientific">Smittium culicis</name>
    <dbReference type="NCBI Taxonomy" id="133412"/>
    <lineage>
        <taxon>Eukaryota</taxon>
        <taxon>Fungi</taxon>
        <taxon>Fungi incertae sedis</taxon>
        <taxon>Zoopagomycota</taxon>
        <taxon>Kickxellomycotina</taxon>
        <taxon>Harpellomycetes</taxon>
        <taxon>Harpellales</taxon>
        <taxon>Legeriomycetaceae</taxon>
        <taxon>Smittium</taxon>
    </lineage>
</organism>
<name>A0A1R1YFH8_9FUNG</name>
<evidence type="ECO:0000313" key="3">
    <source>
        <dbReference type="Proteomes" id="UP000187283"/>
    </source>
</evidence>
<accession>A0A1R1YFH8</accession>
<dbReference type="Proteomes" id="UP000187283">
    <property type="component" value="Unassembled WGS sequence"/>
</dbReference>
<comment type="caution">
    <text evidence="2">The sequence shown here is derived from an EMBL/GenBank/DDBJ whole genome shotgun (WGS) entry which is preliminary data.</text>
</comment>
<sequence>MKGSKGINIVELQEKFAAIQAELKKALDAVESDDYKASFGILSKVTKYIVENCEGLGLALENVPFDGFDGPKFWRTLNQCWIFTLEHAASCANKNHTKQRSQTESNSENEKTIDEPEKLKDSEEEKDLKQEENTPIFSAEYIVNLQQDVVAWSESLACYGLVDYEMGFWETDIMDTLESIRKAIDQPAQ</sequence>
<feature type="region of interest" description="Disordered" evidence="1">
    <location>
        <begin position="94"/>
        <end position="131"/>
    </location>
</feature>
<evidence type="ECO:0000256" key="1">
    <source>
        <dbReference type="SAM" id="MobiDB-lite"/>
    </source>
</evidence>
<reference evidence="2 3" key="1">
    <citation type="submission" date="2017-01" db="EMBL/GenBank/DDBJ databases">
        <authorList>
            <person name="Mah S.A."/>
            <person name="Swanson W.J."/>
            <person name="Moy G.W."/>
            <person name="Vacquier V.D."/>
        </authorList>
    </citation>
    <scope>NUCLEOTIDE SEQUENCE [LARGE SCALE GENOMIC DNA]</scope>
    <source>
        <strain evidence="2 3">GSMNP</strain>
    </source>
</reference>
<dbReference type="OrthoDB" id="5552418at2759"/>
<gene>
    <name evidence="2" type="ORF">AYI70_g755</name>
</gene>
<keyword evidence="3" id="KW-1185">Reference proteome</keyword>
<dbReference type="EMBL" id="LSSN01000135">
    <property type="protein sequence ID" value="OMJ25643.1"/>
    <property type="molecule type" value="Genomic_DNA"/>
</dbReference>
<proteinExistence type="predicted"/>
<dbReference type="AlphaFoldDB" id="A0A1R1YFH8"/>